<feature type="domain" description="Glycosyltransferase subfamily 4-like N-terminal" evidence="1">
    <location>
        <begin position="13"/>
        <end position="167"/>
    </location>
</feature>
<gene>
    <name evidence="2" type="ORF">HPE63_18110</name>
</gene>
<dbReference type="InterPro" id="IPR028098">
    <property type="entry name" value="Glyco_trans_4-like_N"/>
</dbReference>
<dbReference type="Pfam" id="PF13439">
    <property type="entry name" value="Glyco_transf_4"/>
    <property type="match status" value="1"/>
</dbReference>
<sequence>MKILLLIDSLVSGGRERRLIELIKGFANYSDVQLNLVVFSEKIHYQEIFELGIPVNILKRVPKRNPMVFYRLYKLCKSWKPDLMHSWGTMSAIMAIPSSMILGIKLINGNITDAPKNMSFFDVRLFRARLTYPFSKVVVGNSLAGLQEYRAPAHKSVCIYNGFDSNRLSNLKNKSLVREQFNIKTEKIIGMVGSFFDRKDYATFIKAALLLFKQREDVTFIAVGDGPTLKNCKQMVPSDHTPYFVFTGSQTDVESIINIFDIGVLATNEKMHGEGISNAILEYMALGKPTVATIGGGTDEVVDHMKTGILVAPGSPKIMANQLIYLLDLPTEMKRMGHEGKSRLERSFSLSKMTSAYYALYQKLLQ</sequence>
<dbReference type="SUPFAM" id="SSF53756">
    <property type="entry name" value="UDP-Glycosyltransferase/glycogen phosphorylase"/>
    <property type="match status" value="1"/>
</dbReference>
<dbReference type="PANTHER" id="PTHR12526">
    <property type="entry name" value="GLYCOSYLTRANSFERASE"/>
    <property type="match status" value="1"/>
</dbReference>
<reference evidence="2 3" key="1">
    <citation type="submission" date="2020-05" db="EMBL/GenBank/DDBJ databases">
        <title>The draft genome sequence of Maribacter arenosus CAU 1321.</title>
        <authorList>
            <person name="Mu L."/>
        </authorList>
    </citation>
    <scope>NUCLEOTIDE SEQUENCE [LARGE SCALE GENOMIC DNA]</scope>
    <source>
        <strain evidence="2 3">CAU 1321</strain>
    </source>
</reference>
<dbReference type="EMBL" id="JABTCG010000011">
    <property type="protein sequence ID" value="MBD0852596.1"/>
    <property type="molecule type" value="Genomic_DNA"/>
</dbReference>
<dbReference type="Pfam" id="PF13692">
    <property type="entry name" value="Glyco_trans_1_4"/>
    <property type="match status" value="1"/>
</dbReference>
<evidence type="ECO:0000313" key="2">
    <source>
        <dbReference type="EMBL" id="MBD0852596.1"/>
    </source>
</evidence>
<dbReference type="Gene3D" id="3.40.50.2000">
    <property type="entry name" value="Glycogen Phosphorylase B"/>
    <property type="match status" value="2"/>
</dbReference>
<dbReference type="PANTHER" id="PTHR12526:SF630">
    <property type="entry name" value="GLYCOSYLTRANSFERASE"/>
    <property type="match status" value="1"/>
</dbReference>
<keyword evidence="3" id="KW-1185">Reference proteome</keyword>
<accession>A0ABR7VG23</accession>
<organism evidence="2 3">
    <name type="scientific">Maribacter arenosus</name>
    <dbReference type="NCBI Taxonomy" id="1854708"/>
    <lineage>
        <taxon>Bacteria</taxon>
        <taxon>Pseudomonadati</taxon>
        <taxon>Bacteroidota</taxon>
        <taxon>Flavobacteriia</taxon>
        <taxon>Flavobacteriales</taxon>
        <taxon>Flavobacteriaceae</taxon>
        <taxon>Maribacter</taxon>
    </lineage>
</organism>
<protein>
    <submittedName>
        <fullName evidence="2">Glycosyltransferase</fullName>
    </submittedName>
</protein>
<comment type="caution">
    <text evidence="2">The sequence shown here is derived from an EMBL/GenBank/DDBJ whole genome shotgun (WGS) entry which is preliminary data.</text>
</comment>
<name>A0ABR7VG23_9FLAO</name>
<proteinExistence type="predicted"/>
<dbReference type="Proteomes" id="UP000598350">
    <property type="component" value="Unassembled WGS sequence"/>
</dbReference>
<evidence type="ECO:0000259" key="1">
    <source>
        <dbReference type="Pfam" id="PF13439"/>
    </source>
</evidence>
<evidence type="ECO:0000313" key="3">
    <source>
        <dbReference type="Proteomes" id="UP000598350"/>
    </source>
</evidence>
<dbReference type="RefSeq" id="WP_188315714.1">
    <property type="nucleotide sequence ID" value="NZ_JABTCG010000011.1"/>
</dbReference>